<dbReference type="InterPro" id="IPR051448">
    <property type="entry name" value="CdaR-like_regulators"/>
</dbReference>
<dbReference type="InterPro" id="IPR042070">
    <property type="entry name" value="PucR_C-HTH_sf"/>
</dbReference>
<protein>
    <submittedName>
        <fullName evidence="2">CdaR family transcriptional regulator</fullName>
    </submittedName>
</protein>
<feature type="domain" description="PucR C-terminal helix-turn-helix" evidence="1">
    <location>
        <begin position="447"/>
        <end position="492"/>
    </location>
</feature>
<dbReference type="InterPro" id="IPR025736">
    <property type="entry name" value="PucR_C-HTH_dom"/>
</dbReference>
<name>A0A7C7DB23_9FIRM</name>
<dbReference type="PANTHER" id="PTHR33744">
    <property type="entry name" value="CARBOHYDRATE DIACID REGULATOR"/>
    <property type="match status" value="1"/>
</dbReference>
<organism evidence="2 3">
    <name type="scientific">Desulfitobacterium dehalogenans</name>
    <dbReference type="NCBI Taxonomy" id="36854"/>
    <lineage>
        <taxon>Bacteria</taxon>
        <taxon>Bacillati</taxon>
        <taxon>Bacillota</taxon>
        <taxon>Clostridia</taxon>
        <taxon>Eubacteriales</taxon>
        <taxon>Desulfitobacteriaceae</taxon>
        <taxon>Desulfitobacterium</taxon>
    </lineage>
</organism>
<dbReference type="PANTHER" id="PTHR33744:SF15">
    <property type="entry name" value="CARBOHYDRATE DIACID REGULATOR"/>
    <property type="match status" value="1"/>
</dbReference>
<dbReference type="EMBL" id="DUTF01000296">
    <property type="protein sequence ID" value="HHY27778.1"/>
    <property type="molecule type" value="Genomic_DNA"/>
</dbReference>
<reference evidence="2 3" key="1">
    <citation type="journal article" date="2020" name="Biotechnol. Biofuels">
        <title>New insights from the biogas microbiome by comprehensive genome-resolved metagenomics of nearly 1600 species originating from multiple anaerobic digesters.</title>
        <authorList>
            <person name="Campanaro S."/>
            <person name="Treu L."/>
            <person name="Rodriguez-R L.M."/>
            <person name="Kovalovszki A."/>
            <person name="Ziels R.M."/>
            <person name="Maus I."/>
            <person name="Zhu X."/>
            <person name="Kougias P.G."/>
            <person name="Basile A."/>
            <person name="Luo G."/>
            <person name="Schluter A."/>
            <person name="Konstantinidis K.T."/>
            <person name="Angelidaki I."/>
        </authorList>
    </citation>
    <scope>NUCLEOTIDE SEQUENCE [LARGE SCALE GENOMIC DNA]</scope>
    <source>
        <strain evidence="2">AS05jafATM_4</strain>
    </source>
</reference>
<dbReference type="AlphaFoldDB" id="A0A7C7DB23"/>
<evidence type="ECO:0000313" key="3">
    <source>
        <dbReference type="Proteomes" id="UP000553059"/>
    </source>
</evidence>
<proteinExistence type="predicted"/>
<dbReference type="Pfam" id="PF13556">
    <property type="entry name" value="HTH_30"/>
    <property type="match status" value="1"/>
</dbReference>
<evidence type="ECO:0000313" key="2">
    <source>
        <dbReference type="EMBL" id="HHY27778.1"/>
    </source>
</evidence>
<gene>
    <name evidence="2" type="ORF">GX523_13735</name>
</gene>
<comment type="caution">
    <text evidence="2">The sequence shown here is derived from an EMBL/GenBank/DDBJ whole genome shotgun (WGS) entry which is preliminary data.</text>
</comment>
<dbReference type="Gene3D" id="1.10.10.2840">
    <property type="entry name" value="PucR C-terminal helix-turn-helix domain"/>
    <property type="match status" value="1"/>
</dbReference>
<evidence type="ECO:0000259" key="1">
    <source>
        <dbReference type="Pfam" id="PF13556"/>
    </source>
</evidence>
<accession>A0A7C7DB23</accession>
<sequence>MNINMHVLLDELRDLNPQSYLNDSIGLTIRSIAVFDKTSDDFSADTLYLATTSALAACEGKLENVNLIAVGLFDPDFAKRNRCNIICFNDSLTPVEIAGYIFGIQKKYDDWNNKLLSAMIAKKPMKDLFDIALEEIHNPMMLIGPLNTLILAAGVIPESCTDTIWRELLAEGYLSYEHPLYSEFLKMVEKRYSEQQPFIVKFPMHNYTYLIGNIFQSGKRCGALQLIEVNQPFSFGQITLVAHFKSILEQAIKTIPDLQILSSNSNAFVYQLLNHIYVRESIIINCLQSKGWKVFDEFLCLNFMQNKMQKDDIFLKIIMQELSRVFPAAIILDYKDGVVMILRHTDFAFDREHLKGKLSLFVKKFFLTIGVSSVFYDFKNLKRHYDECSLAIKYGLDQDHTVSIHFFDDHVFRHLSRFIFVENGKNQFIHTKVELLHQYDQKNDTELAKTLLTYFQFGQNKSLAAEKMHLHRNTLTYRLNIIKNLVGIDCSNRNMDENEIFHIMLSCKFLEYML</sequence>
<dbReference type="Proteomes" id="UP000553059">
    <property type="component" value="Unassembled WGS sequence"/>
</dbReference>